<evidence type="ECO:0000313" key="2">
    <source>
        <dbReference type="Proteomes" id="UP000663586"/>
    </source>
</evidence>
<sequence>MYSMVYQTAAPDEVDSVIDDGQGGMWFLGDALDTAALGVTLLELEEGESGL</sequence>
<dbReference type="Proteomes" id="UP000663586">
    <property type="component" value="Chromosome"/>
</dbReference>
<protein>
    <submittedName>
        <fullName evidence="1">Uncharacterized protein</fullName>
    </submittedName>
</protein>
<dbReference type="KEGG" id="hara:AArcS_0812"/>
<dbReference type="EMBL" id="CP064786">
    <property type="protein sequence ID" value="QSG02036.1"/>
    <property type="molecule type" value="Genomic_DNA"/>
</dbReference>
<gene>
    <name evidence="1" type="ORF">AArcS_0812</name>
</gene>
<organism evidence="1 2">
    <name type="scientific">Natranaeroarchaeum sulfidigenes</name>
    <dbReference type="NCBI Taxonomy" id="2784880"/>
    <lineage>
        <taxon>Archaea</taxon>
        <taxon>Methanobacteriati</taxon>
        <taxon>Methanobacteriota</taxon>
        <taxon>Stenosarchaea group</taxon>
        <taxon>Halobacteria</taxon>
        <taxon>Halobacteriales</taxon>
        <taxon>Natronoarchaeaceae</taxon>
        <taxon>Natranaeroarchaeum</taxon>
    </lineage>
</organism>
<accession>A0A897MV39</accession>
<dbReference type="AlphaFoldDB" id="A0A897MV39"/>
<reference evidence="1" key="1">
    <citation type="submission" date="2020-11" db="EMBL/GenBank/DDBJ databases">
        <title>Carbohydrate-dependent, anaerobic sulfur respiration: A novel catabolism in halophilic archaea.</title>
        <authorList>
            <person name="Sorokin D.Y."/>
            <person name="Messina E."/>
            <person name="Smedile F."/>
            <person name="La Cono V."/>
            <person name="Hallsworth J.E."/>
            <person name="Yakimov M.M."/>
        </authorList>
    </citation>
    <scope>NUCLEOTIDE SEQUENCE</scope>
    <source>
        <strain evidence="1">AArc-S</strain>
    </source>
</reference>
<evidence type="ECO:0000313" key="1">
    <source>
        <dbReference type="EMBL" id="QSG02036.1"/>
    </source>
</evidence>
<name>A0A897MV39_9EURY</name>
<proteinExistence type="predicted"/>
<keyword evidence="2" id="KW-1185">Reference proteome</keyword>